<protein>
    <submittedName>
        <fullName evidence="3">Uncharacterized protein</fullName>
    </submittedName>
</protein>
<evidence type="ECO:0000256" key="2">
    <source>
        <dbReference type="SAM" id="SignalP"/>
    </source>
</evidence>
<evidence type="ECO:0000313" key="3">
    <source>
        <dbReference type="EMBL" id="KAJ7088833.1"/>
    </source>
</evidence>
<keyword evidence="4" id="KW-1185">Reference proteome</keyword>
<keyword evidence="2" id="KW-0732">Signal</keyword>
<reference evidence="3" key="1">
    <citation type="submission" date="2023-03" db="EMBL/GenBank/DDBJ databases">
        <title>Massive genome expansion in bonnet fungi (Mycena s.s.) driven by repeated elements and novel gene families across ecological guilds.</title>
        <authorList>
            <consortium name="Lawrence Berkeley National Laboratory"/>
            <person name="Harder C.B."/>
            <person name="Miyauchi S."/>
            <person name="Viragh M."/>
            <person name="Kuo A."/>
            <person name="Thoen E."/>
            <person name="Andreopoulos B."/>
            <person name="Lu D."/>
            <person name="Skrede I."/>
            <person name="Drula E."/>
            <person name="Henrissat B."/>
            <person name="Morin E."/>
            <person name="Kohler A."/>
            <person name="Barry K."/>
            <person name="LaButti K."/>
            <person name="Morin E."/>
            <person name="Salamov A."/>
            <person name="Lipzen A."/>
            <person name="Mereny Z."/>
            <person name="Hegedus B."/>
            <person name="Baldrian P."/>
            <person name="Stursova M."/>
            <person name="Weitz H."/>
            <person name="Taylor A."/>
            <person name="Grigoriev I.V."/>
            <person name="Nagy L.G."/>
            <person name="Martin F."/>
            <person name="Kauserud H."/>
        </authorList>
    </citation>
    <scope>NUCLEOTIDE SEQUENCE</scope>
    <source>
        <strain evidence="3">CBHHK173m</strain>
    </source>
</reference>
<organism evidence="3 4">
    <name type="scientific">Mycena belliarum</name>
    <dbReference type="NCBI Taxonomy" id="1033014"/>
    <lineage>
        <taxon>Eukaryota</taxon>
        <taxon>Fungi</taxon>
        <taxon>Dikarya</taxon>
        <taxon>Basidiomycota</taxon>
        <taxon>Agaricomycotina</taxon>
        <taxon>Agaricomycetes</taxon>
        <taxon>Agaricomycetidae</taxon>
        <taxon>Agaricales</taxon>
        <taxon>Marasmiineae</taxon>
        <taxon>Mycenaceae</taxon>
        <taxon>Mycena</taxon>
    </lineage>
</organism>
<comment type="caution">
    <text evidence="3">The sequence shown here is derived from an EMBL/GenBank/DDBJ whole genome shotgun (WGS) entry which is preliminary data.</text>
</comment>
<accession>A0AAD6U509</accession>
<feature type="signal peptide" evidence="2">
    <location>
        <begin position="1"/>
        <end position="19"/>
    </location>
</feature>
<dbReference type="AlphaFoldDB" id="A0AAD6U509"/>
<keyword evidence="1" id="KW-1133">Transmembrane helix</keyword>
<feature type="transmembrane region" description="Helical" evidence="1">
    <location>
        <begin position="154"/>
        <end position="180"/>
    </location>
</feature>
<sequence>MRSLIIPIVLAGAGLLASASPLRVVLVGRPVYLDQPTAFLRDQGETMVDTSLDRYIEHEDDRTTSLSSPDSADTLCGAALLLARISNAFHPAFDFGATKNEAEHSTKTLPPMRIVDLLPIPHLPVLAGEEHERSHRGSTDRPFRMRFHTARISLGAWEGALVAFVVGCGISVLLCMSWALAELAIRGVHIVNSVQDDRLNTEPIVIAGGPHIYLT</sequence>
<proteinExistence type="predicted"/>
<dbReference type="Proteomes" id="UP001222325">
    <property type="component" value="Unassembled WGS sequence"/>
</dbReference>
<feature type="chain" id="PRO_5042020901" evidence="2">
    <location>
        <begin position="20"/>
        <end position="215"/>
    </location>
</feature>
<name>A0AAD6U509_9AGAR</name>
<evidence type="ECO:0000313" key="4">
    <source>
        <dbReference type="Proteomes" id="UP001222325"/>
    </source>
</evidence>
<gene>
    <name evidence="3" type="ORF">B0H15DRAFT_1022341</name>
</gene>
<evidence type="ECO:0000256" key="1">
    <source>
        <dbReference type="SAM" id="Phobius"/>
    </source>
</evidence>
<keyword evidence="1" id="KW-0472">Membrane</keyword>
<keyword evidence="1" id="KW-0812">Transmembrane</keyword>
<dbReference type="EMBL" id="JARJCN010000025">
    <property type="protein sequence ID" value="KAJ7088833.1"/>
    <property type="molecule type" value="Genomic_DNA"/>
</dbReference>